<keyword evidence="2" id="KW-1185">Reference proteome</keyword>
<dbReference type="Proteomes" id="UP000189733">
    <property type="component" value="Unassembled WGS sequence"/>
</dbReference>
<dbReference type="Gene3D" id="3.90.550.10">
    <property type="entry name" value="Spore Coat Polysaccharide Biosynthesis Protein SpsA, Chain A"/>
    <property type="match status" value="1"/>
</dbReference>
<name>A0A1T4WNS4_9BACT</name>
<accession>A0A1T4WNS4</accession>
<evidence type="ECO:0000313" key="2">
    <source>
        <dbReference type="Proteomes" id="UP000189733"/>
    </source>
</evidence>
<organism evidence="1 2">
    <name type="scientific">Desulfobaculum bizertense DSM 18034</name>
    <dbReference type="NCBI Taxonomy" id="1121442"/>
    <lineage>
        <taxon>Bacteria</taxon>
        <taxon>Pseudomonadati</taxon>
        <taxon>Thermodesulfobacteriota</taxon>
        <taxon>Desulfovibrionia</taxon>
        <taxon>Desulfovibrionales</taxon>
        <taxon>Desulfovibrionaceae</taxon>
        <taxon>Desulfobaculum</taxon>
    </lineage>
</organism>
<proteinExistence type="predicted"/>
<gene>
    <name evidence="1" type="ORF">SAMN02745702_02473</name>
</gene>
<dbReference type="EMBL" id="FUYA01000009">
    <property type="protein sequence ID" value="SKA79002.1"/>
    <property type="molecule type" value="Genomic_DNA"/>
</dbReference>
<evidence type="ECO:0008006" key="3">
    <source>
        <dbReference type="Google" id="ProtNLM"/>
    </source>
</evidence>
<dbReference type="AlphaFoldDB" id="A0A1T4WNS4"/>
<reference evidence="1 2" key="1">
    <citation type="submission" date="2017-02" db="EMBL/GenBank/DDBJ databases">
        <authorList>
            <person name="Peterson S.W."/>
        </authorList>
    </citation>
    <scope>NUCLEOTIDE SEQUENCE [LARGE SCALE GENOMIC DNA]</scope>
    <source>
        <strain evidence="1 2">DSM 18034</strain>
    </source>
</reference>
<sequence length="328" mass="37066">MSQSEPVFVCCVEAGPLEIGCVRLAGSLRRFGGRFARNPFIAVTPRLGPPLGKKTLAAFEQLDVQYERFRADEEYAWNNFMNKPHAILRAQELSGAEVLTWLDSDVLVLHEPSLLELSETEDLAACAPDKNLGSSGPDDENDAYWQELCALMGIDIEALPFVTTWAEQEKIRLYYNSGVFSFRTSTGFAERYLEDCRTLLDARLASQHAGIFFTDQVMLGLTAYRLGMRMRELPHMYNFAVGSSEPDAWESPLLSDVVCLHYHDAMWPKNWPRLVRSLAKARSDVSGWMAPKGPMVNPQGLMGKICSRLQKHFRERFLHRHMAGCKVV</sequence>
<dbReference type="STRING" id="1121442.SAMN02745702_02473"/>
<dbReference type="SUPFAM" id="SSF53448">
    <property type="entry name" value="Nucleotide-diphospho-sugar transferases"/>
    <property type="match status" value="1"/>
</dbReference>
<evidence type="ECO:0000313" key="1">
    <source>
        <dbReference type="EMBL" id="SKA79002.1"/>
    </source>
</evidence>
<dbReference type="RefSeq" id="WP_078685755.1">
    <property type="nucleotide sequence ID" value="NZ_FUYA01000009.1"/>
</dbReference>
<dbReference type="OrthoDB" id="509436at2"/>
<dbReference type="InterPro" id="IPR029044">
    <property type="entry name" value="Nucleotide-diphossugar_trans"/>
</dbReference>
<protein>
    <recommendedName>
        <fullName evidence="3">Glycosyl transferase family 8</fullName>
    </recommendedName>
</protein>